<gene>
    <name evidence="2" type="ORF">HPB51_016000</name>
</gene>
<protein>
    <submittedName>
        <fullName evidence="2">Uncharacterized protein</fullName>
    </submittedName>
</protein>
<dbReference type="Proteomes" id="UP000821866">
    <property type="component" value="Chromosome 7"/>
</dbReference>
<reference evidence="2" key="2">
    <citation type="submission" date="2021-09" db="EMBL/GenBank/DDBJ databases">
        <authorList>
            <person name="Jia N."/>
            <person name="Wang J."/>
            <person name="Shi W."/>
            <person name="Du L."/>
            <person name="Sun Y."/>
            <person name="Zhan W."/>
            <person name="Jiang J."/>
            <person name="Wang Q."/>
            <person name="Zhang B."/>
            <person name="Ji P."/>
            <person name="Sakyi L.B."/>
            <person name="Cui X."/>
            <person name="Yuan T."/>
            <person name="Jiang B."/>
            <person name="Yang W."/>
            <person name="Lam T.T.-Y."/>
            <person name="Chang Q."/>
            <person name="Ding S."/>
            <person name="Wang X."/>
            <person name="Zhu J."/>
            <person name="Ruan X."/>
            <person name="Zhao L."/>
            <person name="Wei J."/>
            <person name="Que T."/>
            <person name="Du C."/>
            <person name="Cheng J."/>
            <person name="Dai P."/>
            <person name="Han X."/>
            <person name="Huang E."/>
            <person name="Gao Y."/>
            <person name="Liu J."/>
            <person name="Shao H."/>
            <person name="Ye R."/>
            <person name="Li L."/>
            <person name="Wei W."/>
            <person name="Wang X."/>
            <person name="Wang C."/>
            <person name="Huo Q."/>
            <person name="Li W."/>
            <person name="Guo W."/>
            <person name="Chen H."/>
            <person name="Chen S."/>
            <person name="Zhou L."/>
            <person name="Zhou L."/>
            <person name="Ni X."/>
            <person name="Tian J."/>
            <person name="Zhou Y."/>
            <person name="Sheng Y."/>
            <person name="Liu T."/>
            <person name="Pan Y."/>
            <person name="Xia L."/>
            <person name="Li J."/>
            <person name="Zhao F."/>
            <person name="Cao W."/>
        </authorList>
    </citation>
    <scope>NUCLEOTIDE SEQUENCE</scope>
    <source>
        <strain evidence="2">Rmic-2018</strain>
        <tissue evidence="2">Larvae</tissue>
    </source>
</reference>
<evidence type="ECO:0000313" key="2">
    <source>
        <dbReference type="EMBL" id="KAH8021604.1"/>
    </source>
</evidence>
<feature type="compositionally biased region" description="Polar residues" evidence="1">
    <location>
        <begin position="7"/>
        <end position="22"/>
    </location>
</feature>
<feature type="region of interest" description="Disordered" evidence="1">
    <location>
        <begin position="206"/>
        <end position="225"/>
    </location>
</feature>
<dbReference type="EMBL" id="JABSTU010000009">
    <property type="protein sequence ID" value="KAH8021604.1"/>
    <property type="molecule type" value="Genomic_DNA"/>
</dbReference>
<dbReference type="AlphaFoldDB" id="A0A9J6DHB6"/>
<feature type="region of interest" description="Disordered" evidence="1">
    <location>
        <begin position="130"/>
        <end position="157"/>
    </location>
</feature>
<name>A0A9J6DHB6_RHIMP</name>
<keyword evidence="3" id="KW-1185">Reference proteome</keyword>
<evidence type="ECO:0000256" key="1">
    <source>
        <dbReference type="SAM" id="MobiDB-lite"/>
    </source>
</evidence>
<organism evidence="2 3">
    <name type="scientific">Rhipicephalus microplus</name>
    <name type="common">Cattle tick</name>
    <name type="synonym">Boophilus microplus</name>
    <dbReference type="NCBI Taxonomy" id="6941"/>
    <lineage>
        <taxon>Eukaryota</taxon>
        <taxon>Metazoa</taxon>
        <taxon>Ecdysozoa</taxon>
        <taxon>Arthropoda</taxon>
        <taxon>Chelicerata</taxon>
        <taxon>Arachnida</taxon>
        <taxon>Acari</taxon>
        <taxon>Parasitiformes</taxon>
        <taxon>Ixodida</taxon>
        <taxon>Ixodoidea</taxon>
        <taxon>Ixodidae</taxon>
        <taxon>Rhipicephalinae</taxon>
        <taxon>Rhipicephalus</taxon>
        <taxon>Boophilus</taxon>
    </lineage>
</organism>
<sequence>MIKGDEVSTTSKSRVRSQSAPRGTQIGIIPASCADHRRDEETCPVQAFGNSAIRTYGQRSLTLRLRHTFRWIFIPSNVSQAVLGADFLSFFNLAGDMHTHRLINLYRHLSINGIHSALLRQRDFELSHPPRRMRKYSPSFPTSRSRTQESHRGSIPSLTTLSPLDFPRLHDPVDCLENTSPSPAHRVASRSKNWLTSLSFRLNVLPPPPSSSLGAREGHDDGKSGTVSQVFERVQRALRDVYAANVTLHATVFAKRARAAGKRRRVMTSCAVTLTSLVCTPHCIHFISKRKVACRKTKEAQEGAPQQPPPTDCVSV</sequence>
<reference evidence="2" key="1">
    <citation type="journal article" date="2020" name="Cell">
        <title>Large-Scale Comparative Analyses of Tick Genomes Elucidate Their Genetic Diversity and Vector Capacities.</title>
        <authorList>
            <consortium name="Tick Genome and Microbiome Consortium (TIGMIC)"/>
            <person name="Jia N."/>
            <person name="Wang J."/>
            <person name="Shi W."/>
            <person name="Du L."/>
            <person name="Sun Y."/>
            <person name="Zhan W."/>
            <person name="Jiang J.F."/>
            <person name="Wang Q."/>
            <person name="Zhang B."/>
            <person name="Ji P."/>
            <person name="Bell-Sakyi L."/>
            <person name="Cui X.M."/>
            <person name="Yuan T.T."/>
            <person name="Jiang B.G."/>
            <person name="Yang W.F."/>
            <person name="Lam T.T."/>
            <person name="Chang Q.C."/>
            <person name="Ding S.J."/>
            <person name="Wang X.J."/>
            <person name="Zhu J.G."/>
            <person name="Ruan X.D."/>
            <person name="Zhao L."/>
            <person name="Wei J.T."/>
            <person name="Ye R.Z."/>
            <person name="Que T.C."/>
            <person name="Du C.H."/>
            <person name="Zhou Y.H."/>
            <person name="Cheng J.X."/>
            <person name="Dai P.F."/>
            <person name="Guo W.B."/>
            <person name="Han X.H."/>
            <person name="Huang E.J."/>
            <person name="Li L.F."/>
            <person name="Wei W."/>
            <person name="Gao Y.C."/>
            <person name="Liu J.Z."/>
            <person name="Shao H.Z."/>
            <person name="Wang X."/>
            <person name="Wang C.C."/>
            <person name="Yang T.C."/>
            <person name="Huo Q.B."/>
            <person name="Li W."/>
            <person name="Chen H.Y."/>
            <person name="Chen S.E."/>
            <person name="Zhou L.G."/>
            <person name="Ni X.B."/>
            <person name="Tian J.H."/>
            <person name="Sheng Y."/>
            <person name="Liu T."/>
            <person name="Pan Y.S."/>
            <person name="Xia L.Y."/>
            <person name="Li J."/>
            <person name="Zhao F."/>
            <person name="Cao W.C."/>
        </authorList>
    </citation>
    <scope>NUCLEOTIDE SEQUENCE</scope>
    <source>
        <strain evidence="2">Rmic-2018</strain>
    </source>
</reference>
<feature type="region of interest" description="Disordered" evidence="1">
    <location>
        <begin position="1"/>
        <end position="22"/>
    </location>
</feature>
<proteinExistence type="predicted"/>
<comment type="caution">
    <text evidence="2">The sequence shown here is derived from an EMBL/GenBank/DDBJ whole genome shotgun (WGS) entry which is preliminary data.</text>
</comment>
<evidence type="ECO:0000313" key="3">
    <source>
        <dbReference type="Proteomes" id="UP000821866"/>
    </source>
</evidence>
<accession>A0A9J6DHB6</accession>